<evidence type="ECO:0000256" key="1">
    <source>
        <dbReference type="ARBA" id="ARBA00004245"/>
    </source>
</evidence>
<keyword evidence="3" id="KW-0963">Cytoplasm</keyword>
<gene>
    <name evidence="6" type="ORF">NDU88_003110</name>
</gene>
<dbReference type="GO" id="GO:0003785">
    <property type="term" value="F:actin monomer binding"/>
    <property type="evidence" value="ECO:0007669"/>
    <property type="project" value="InterPro"/>
</dbReference>
<name>A0AAV7VEV0_PLEWA</name>
<dbReference type="FunFam" id="1.20.5.520:FF:000001">
    <property type="entry name" value="Thymosin beta"/>
    <property type="match status" value="1"/>
</dbReference>
<evidence type="ECO:0000256" key="5">
    <source>
        <dbReference type="SAM" id="MobiDB-lite"/>
    </source>
</evidence>
<evidence type="ECO:0000256" key="3">
    <source>
        <dbReference type="ARBA" id="ARBA00022490"/>
    </source>
</evidence>
<dbReference type="Gene3D" id="1.20.5.520">
    <property type="entry name" value="Single helix bin"/>
    <property type="match status" value="1"/>
</dbReference>
<comment type="similarity">
    <text evidence="2">Belongs to the thymosin beta family.</text>
</comment>
<dbReference type="GO" id="GO:0005856">
    <property type="term" value="C:cytoskeleton"/>
    <property type="evidence" value="ECO:0007669"/>
    <property type="project" value="UniProtKB-SubCell"/>
</dbReference>
<keyword evidence="7" id="KW-1185">Reference proteome</keyword>
<dbReference type="SMART" id="SM00152">
    <property type="entry name" value="THY"/>
    <property type="match status" value="1"/>
</dbReference>
<sequence length="111" mass="12691">MGDVVHHLVRAAAERRENITINYHPEKARLGSTRLPVPPPALRSLSEWDRVSCLLVLLQRVSRSAKMSDKPDMSEVEKFDHQKLRKTSTNEKNTLPSKETIDQEKEACKKS</sequence>
<comment type="caution">
    <text evidence="6">The sequence shown here is derived from an EMBL/GenBank/DDBJ whole genome shotgun (WGS) entry which is preliminary data.</text>
</comment>
<dbReference type="InterPro" id="IPR038386">
    <property type="entry name" value="Beta-thymosin_sf"/>
</dbReference>
<dbReference type="PANTHER" id="PTHR12021">
    <property type="entry name" value="THYMOSIN BETA"/>
    <property type="match status" value="1"/>
</dbReference>
<evidence type="ECO:0000313" key="7">
    <source>
        <dbReference type="Proteomes" id="UP001066276"/>
    </source>
</evidence>
<dbReference type="CDD" id="cd22059">
    <property type="entry name" value="WH2_BetaT"/>
    <property type="match status" value="1"/>
</dbReference>
<feature type="compositionally biased region" description="Basic and acidic residues" evidence="5">
    <location>
        <begin position="66"/>
        <end position="82"/>
    </location>
</feature>
<dbReference type="Pfam" id="PF01290">
    <property type="entry name" value="Thymosin"/>
    <property type="match status" value="1"/>
</dbReference>
<dbReference type="AlphaFoldDB" id="A0AAV7VEV0"/>
<evidence type="ECO:0000256" key="4">
    <source>
        <dbReference type="ARBA" id="ARBA00023212"/>
    </source>
</evidence>
<evidence type="ECO:0000256" key="2">
    <source>
        <dbReference type="ARBA" id="ARBA00009511"/>
    </source>
</evidence>
<reference evidence="6" key="1">
    <citation type="journal article" date="2022" name="bioRxiv">
        <title>Sequencing and chromosome-scale assembly of the giantPleurodeles waltlgenome.</title>
        <authorList>
            <person name="Brown T."/>
            <person name="Elewa A."/>
            <person name="Iarovenko S."/>
            <person name="Subramanian E."/>
            <person name="Araus A.J."/>
            <person name="Petzold A."/>
            <person name="Susuki M."/>
            <person name="Suzuki K.-i.T."/>
            <person name="Hayashi T."/>
            <person name="Toyoda A."/>
            <person name="Oliveira C."/>
            <person name="Osipova E."/>
            <person name="Leigh N.D."/>
            <person name="Simon A."/>
            <person name="Yun M.H."/>
        </authorList>
    </citation>
    <scope>NUCLEOTIDE SEQUENCE</scope>
    <source>
        <strain evidence="6">20211129_DDA</strain>
        <tissue evidence="6">Liver</tissue>
    </source>
</reference>
<proteinExistence type="inferred from homology"/>
<dbReference type="PANTHER" id="PTHR12021:SF11">
    <property type="entry name" value="THYMOSIN BETA-15A-RELATED"/>
    <property type="match status" value="1"/>
</dbReference>
<dbReference type="GO" id="GO:0007015">
    <property type="term" value="P:actin filament organization"/>
    <property type="evidence" value="ECO:0007669"/>
    <property type="project" value="InterPro"/>
</dbReference>
<dbReference type="InterPro" id="IPR001152">
    <property type="entry name" value="Beta-thymosin"/>
</dbReference>
<accession>A0AAV7VEV0</accession>
<dbReference type="EMBL" id="JANPWB010000003">
    <property type="protein sequence ID" value="KAJ1199272.1"/>
    <property type="molecule type" value="Genomic_DNA"/>
</dbReference>
<dbReference type="Proteomes" id="UP001066276">
    <property type="component" value="Chromosome 2_1"/>
</dbReference>
<feature type="region of interest" description="Disordered" evidence="5">
    <location>
        <begin position="63"/>
        <end position="111"/>
    </location>
</feature>
<evidence type="ECO:0000313" key="6">
    <source>
        <dbReference type="EMBL" id="KAJ1199272.1"/>
    </source>
</evidence>
<dbReference type="GO" id="GO:0005737">
    <property type="term" value="C:cytoplasm"/>
    <property type="evidence" value="ECO:0007669"/>
    <property type="project" value="TreeGrafter"/>
</dbReference>
<keyword evidence="4" id="KW-0206">Cytoskeleton</keyword>
<protein>
    <submittedName>
        <fullName evidence="6">Uncharacterized protein</fullName>
    </submittedName>
</protein>
<organism evidence="6 7">
    <name type="scientific">Pleurodeles waltl</name>
    <name type="common">Iberian ribbed newt</name>
    <dbReference type="NCBI Taxonomy" id="8319"/>
    <lineage>
        <taxon>Eukaryota</taxon>
        <taxon>Metazoa</taxon>
        <taxon>Chordata</taxon>
        <taxon>Craniata</taxon>
        <taxon>Vertebrata</taxon>
        <taxon>Euteleostomi</taxon>
        <taxon>Amphibia</taxon>
        <taxon>Batrachia</taxon>
        <taxon>Caudata</taxon>
        <taxon>Salamandroidea</taxon>
        <taxon>Salamandridae</taxon>
        <taxon>Pleurodelinae</taxon>
        <taxon>Pleurodeles</taxon>
    </lineage>
</organism>
<comment type="subcellular location">
    <subcellularLocation>
        <location evidence="1">Cytoplasm</location>
        <location evidence="1">Cytoskeleton</location>
    </subcellularLocation>
</comment>
<dbReference type="GO" id="GO:0030334">
    <property type="term" value="P:regulation of cell migration"/>
    <property type="evidence" value="ECO:0007669"/>
    <property type="project" value="TreeGrafter"/>
</dbReference>
<feature type="compositionally biased region" description="Basic and acidic residues" evidence="5">
    <location>
        <begin position="99"/>
        <end position="111"/>
    </location>
</feature>